<keyword evidence="3" id="KW-1185">Reference proteome</keyword>
<gene>
    <name evidence="2" type="ORF">B0T16DRAFT_462803</name>
</gene>
<comment type="caution">
    <text evidence="2">The sequence shown here is derived from an EMBL/GenBank/DDBJ whole genome shotgun (WGS) entry which is preliminary data.</text>
</comment>
<dbReference type="AlphaFoldDB" id="A0AA39XS40"/>
<protein>
    <submittedName>
        <fullName evidence="2">Uncharacterized protein</fullName>
    </submittedName>
</protein>
<evidence type="ECO:0000313" key="3">
    <source>
        <dbReference type="Proteomes" id="UP001174936"/>
    </source>
</evidence>
<reference evidence="2" key="1">
    <citation type="submission" date="2023-06" db="EMBL/GenBank/DDBJ databases">
        <title>Genome-scale phylogeny and comparative genomics of the fungal order Sordariales.</title>
        <authorList>
            <consortium name="Lawrence Berkeley National Laboratory"/>
            <person name="Hensen N."/>
            <person name="Bonometti L."/>
            <person name="Westerberg I."/>
            <person name="Brannstrom I.O."/>
            <person name="Guillou S."/>
            <person name="Cros-Aarteil S."/>
            <person name="Calhoun S."/>
            <person name="Haridas S."/>
            <person name="Kuo A."/>
            <person name="Mondo S."/>
            <person name="Pangilinan J."/>
            <person name="Riley R."/>
            <person name="Labutti K."/>
            <person name="Andreopoulos B."/>
            <person name="Lipzen A."/>
            <person name="Chen C."/>
            <person name="Yanf M."/>
            <person name="Daum C."/>
            <person name="Ng V."/>
            <person name="Clum A."/>
            <person name="Steindorff A."/>
            <person name="Ohm R."/>
            <person name="Martin F."/>
            <person name="Silar P."/>
            <person name="Natvig D."/>
            <person name="Lalanne C."/>
            <person name="Gautier V."/>
            <person name="Ament-Velasquez S.L."/>
            <person name="Kruys A."/>
            <person name="Hutchinson M.I."/>
            <person name="Powell A.J."/>
            <person name="Barry K."/>
            <person name="Miller A.N."/>
            <person name="Grigoriev I.V."/>
            <person name="Debuchy R."/>
            <person name="Gladieux P."/>
            <person name="Thoren M.H."/>
            <person name="Johannesson H."/>
        </authorList>
    </citation>
    <scope>NUCLEOTIDE SEQUENCE</scope>
    <source>
        <strain evidence="2">SMH2532-1</strain>
    </source>
</reference>
<accession>A0AA39XS40</accession>
<dbReference type="EMBL" id="JAULSV010000007">
    <property type="protein sequence ID" value="KAK0639099.1"/>
    <property type="molecule type" value="Genomic_DNA"/>
</dbReference>
<proteinExistence type="predicted"/>
<name>A0AA39XS40_9PEZI</name>
<feature type="compositionally biased region" description="Low complexity" evidence="1">
    <location>
        <begin position="9"/>
        <end position="29"/>
    </location>
</feature>
<sequence>MSKVRPATKKAAGLAAPKPAPTLKAAKTPKVGKTAEASKPEQPKSKYVAGTEPEDNLSRAPPKRTEDKLQETFKGLLSQQDRTTDASASTMGAESLERYLKQLGLSLVDIIPASADNAAGGLTKPPNGIKFDAFVKRTEDRWKTFVLEGWLRGVLDWTMIHYSLEEGEENRYICNETE</sequence>
<organism evidence="2 3">
    <name type="scientific">Cercophora newfieldiana</name>
    <dbReference type="NCBI Taxonomy" id="92897"/>
    <lineage>
        <taxon>Eukaryota</taxon>
        <taxon>Fungi</taxon>
        <taxon>Dikarya</taxon>
        <taxon>Ascomycota</taxon>
        <taxon>Pezizomycotina</taxon>
        <taxon>Sordariomycetes</taxon>
        <taxon>Sordariomycetidae</taxon>
        <taxon>Sordariales</taxon>
        <taxon>Lasiosphaeriaceae</taxon>
        <taxon>Cercophora</taxon>
    </lineage>
</organism>
<feature type="region of interest" description="Disordered" evidence="1">
    <location>
        <begin position="1"/>
        <end position="67"/>
    </location>
</feature>
<evidence type="ECO:0000313" key="2">
    <source>
        <dbReference type="EMBL" id="KAK0639099.1"/>
    </source>
</evidence>
<evidence type="ECO:0000256" key="1">
    <source>
        <dbReference type="SAM" id="MobiDB-lite"/>
    </source>
</evidence>
<dbReference type="Proteomes" id="UP001174936">
    <property type="component" value="Unassembled WGS sequence"/>
</dbReference>